<dbReference type="InterPro" id="IPR001155">
    <property type="entry name" value="OxRdtase_FMN_N"/>
</dbReference>
<keyword evidence="1" id="KW-0285">Flavoprotein</keyword>
<organism evidence="4 5">
    <name type="scientific">Reyranella humidisoli</name>
    <dbReference type="NCBI Taxonomy" id="2849149"/>
    <lineage>
        <taxon>Bacteria</taxon>
        <taxon>Pseudomonadati</taxon>
        <taxon>Pseudomonadota</taxon>
        <taxon>Alphaproteobacteria</taxon>
        <taxon>Hyphomicrobiales</taxon>
        <taxon>Reyranellaceae</taxon>
        <taxon>Reyranella</taxon>
    </lineage>
</organism>
<evidence type="ECO:0000259" key="3">
    <source>
        <dbReference type="Pfam" id="PF00724"/>
    </source>
</evidence>
<evidence type="ECO:0000256" key="1">
    <source>
        <dbReference type="ARBA" id="ARBA00022630"/>
    </source>
</evidence>
<keyword evidence="2" id="KW-0560">Oxidoreductase</keyword>
<protein>
    <submittedName>
        <fullName evidence="4">NADH:flavin oxidoreductase/NADH oxidase family protein</fullName>
    </submittedName>
</protein>
<accession>A0ABS6IJM1</accession>
<evidence type="ECO:0000313" key="4">
    <source>
        <dbReference type="EMBL" id="MBU8874794.1"/>
    </source>
</evidence>
<name>A0ABS6IJM1_9HYPH</name>
<dbReference type="CDD" id="cd04733">
    <property type="entry name" value="OYE_like_2_FMN"/>
    <property type="match status" value="1"/>
</dbReference>
<dbReference type="PANTHER" id="PTHR43656">
    <property type="entry name" value="BINDING OXIDOREDUCTASE, PUTATIVE (AFU_ORTHOLOGUE AFUA_2G08260)-RELATED"/>
    <property type="match status" value="1"/>
</dbReference>
<evidence type="ECO:0000256" key="2">
    <source>
        <dbReference type="ARBA" id="ARBA00023002"/>
    </source>
</evidence>
<sequence length="406" mass="43714">MSALSQLHLAQPLTLPNGVVLKNRIGKAPLTEGLADGMNRATERHVRLYGRWAAGGAGLVVTGNVQVDRRYLERPGNVVIDGNDGLEALRAYARAGTVNGTQLWMQINHPGRQTPRRVCDQPVAPSAVPLALPESAFAHPRAMTAEEVADLPRRFAHAARVAHETGFTGVQVHAAHGYLLSQFLTPLANRRDDRWGGDIAARASLLLEVVRAVRAATAPGFCISVKLNSSDFQQGGFSNEECLQVVTWLGEASVDLIEISGGNYEKPAMMGSGAKESTVRREAYFLDYARSVRKVATVPIMLTGGFRTLAAMEAALEEGACDVIGLGRPMCVDTDLPNRLLRGETDRAEAYEERIVPAKAGLGWFCLQLIAHGDGREPDRALDGEAAIRGYLANEESTAATLEGRS</sequence>
<dbReference type="RefSeq" id="WP_216960947.1">
    <property type="nucleotide sequence ID" value="NZ_JAHOPB010000001.1"/>
</dbReference>
<comment type="caution">
    <text evidence="4">The sequence shown here is derived from an EMBL/GenBank/DDBJ whole genome shotgun (WGS) entry which is preliminary data.</text>
</comment>
<proteinExistence type="predicted"/>
<feature type="domain" description="NADH:flavin oxidoreductase/NADH oxidase N-terminal" evidence="3">
    <location>
        <begin position="9"/>
        <end position="343"/>
    </location>
</feature>
<gene>
    <name evidence="4" type="ORF">KQ910_13545</name>
</gene>
<dbReference type="Pfam" id="PF00724">
    <property type="entry name" value="Oxidored_FMN"/>
    <property type="match status" value="1"/>
</dbReference>
<dbReference type="Proteomes" id="UP000727907">
    <property type="component" value="Unassembled WGS sequence"/>
</dbReference>
<dbReference type="EMBL" id="JAHOPB010000001">
    <property type="protein sequence ID" value="MBU8874794.1"/>
    <property type="molecule type" value="Genomic_DNA"/>
</dbReference>
<dbReference type="InterPro" id="IPR051799">
    <property type="entry name" value="NADH_flavin_oxidoreductase"/>
</dbReference>
<evidence type="ECO:0000313" key="5">
    <source>
        <dbReference type="Proteomes" id="UP000727907"/>
    </source>
</evidence>
<keyword evidence="5" id="KW-1185">Reference proteome</keyword>
<reference evidence="4 5" key="1">
    <citation type="submission" date="2021-06" db="EMBL/GenBank/DDBJ databases">
        <authorList>
            <person name="Lee D.H."/>
        </authorList>
    </citation>
    <scope>NUCLEOTIDE SEQUENCE [LARGE SCALE GENOMIC DNA]</scope>
    <source>
        <strain evidence="4 5">MMS21-HV4-11</strain>
    </source>
</reference>
<dbReference type="PANTHER" id="PTHR43656:SF2">
    <property type="entry name" value="BINDING OXIDOREDUCTASE, PUTATIVE (AFU_ORTHOLOGUE AFUA_2G08260)-RELATED"/>
    <property type="match status" value="1"/>
</dbReference>